<dbReference type="InterPro" id="IPR017871">
    <property type="entry name" value="ABC_transporter-like_CS"/>
</dbReference>
<dbReference type="PROSITE" id="PS50893">
    <property type="entry name" value="ABC_TRANSPORTER_2"/>
    <property type="match status" value="1"/>
</dbReference>
<organism evidence="5 6">
    <name type="scientific">Inquilinus limosus</name>
    <dbReference type="NCBI Taxonomy" id="171674"/>
    <lineage>
        <taxon>Bacteria</taxon>
        <taxon>Pseudomonadati</taxon>
        <taxon>Pseudomonadota</taxon>
        <taxon>Alphaproteobacteria</taxon>
        <taxon>Rhodospirillales</taxon>
        <taxon>Rhodospirillaceae</taxon>
        <taxon>Inquilinus</taxon>
    </lineage>
</organism>
<keyword evidence="1" id="KW-0813">Transport</keyword>
<evidence type="ECO:0000313" key="5">
    <source>
        <dbReference type="EMBL" id="MBW8726814.1"/>
    </source>
</evidence>
<dbReference type="GO" id="GO:0016887">
    <property type="term" value="F:ATP hydrolysis activity"/>
    <property type="evidence" value="ECO:0007669"/>
    <property type="project" value="InterPro"/>
</dbReference>
<name>A0A952FR79_9PROT</name>
<keyword evidence="3 5" id="KW-0067">ATP-binding</keyword>
<protein>
    <submittedName>
        <fullName evidence="5">ATP-binding cassette domain-containing protein</fullName>
    </submittedName>
</protein>
<dbReference type="PANTHER" id="PTHR43023:SF3">
    <property type="entry name" value="PROTEIN TRIGALACTOSYLDIACYLGLYCEROL 3, CHLOROPLASTIC"/>
    <property type="match status" value="1"/>
</dbReference>
<comment type="caution">
    <text evidence="5">The sequence shown here is derived from an EMBL/GenBank/DDBJ whole genome shotgun (WGS) entry which is preliminary data.</text>
</comment>
<dbReference type="InterPro" id="IPR003439">
    <property type="entry name" value="ABC_transporter-like_ATP-bd"/>
</dbReference>
<evidence type="ECO:0000313" key="6">
    <source>
        <dbReference type="Proteomes" id="UP000700706"/>
    </source>
</evidence>
<dbReference type="SUPFAM" id="SSF52540">
    <property type="entry name" value="P-loop containing nucleoside triphosphate hydrolases"/>
    <property type="match status" value="1"/>
</dbReference>
<dbReference type="PANTHER" id="PTHR43023">
    <property type="entry name" value="PROTEIN TRIGALACTOSYLDIACYLGLYCEROL 3, CHLOROPLASTIC"/>
    <property type="match status" value="1"/>
</dbReference>
<dbReference type="Proteomes" id="UP000700706">
    <property type="component" value="Unassembled WGS sequence"/>
</dbReference>
<dbReference type="InterPro" id="IPR003593">
    <property type="entry name" value="AAA+_ATPase"/>
</dbReference>
<dbReference type="InterPro" id="IPR027417">
    <property type="entry name" value="P-loop_NTPase"/>
</dbReference>
<dbReference type="Pfam" id="PF00005">
    <property type="entry name" value="ABC_tran"/>
    <property type="match status" value="1"/>
</dbReference>
<dbReference type="AlphaFoldDB" id="A0A952FR79"/>
<accession>A0A952FR79</accession>
<dbReference type="GO" id="GO:0005524">
    <property type="term" value="F:ATP binding"/>
    <property type="evidence" value="ECO:0007669"/>
    <property type="project" value="UniProtKB-KW"/>
</dbReference>
<gene>
    <name evidence="5" type="ORF">JF625_16915</name>
</gene>
<feature type="domain" description="ABC transporter" evidence="4">
    <location>
        <begin position="22"/>
        <end position="259"/>
    </location>
</feature>
<dbReference type="PROSITE" id="PS00211">
    <property type="entry name" value="ABC_TRANSPORTER_1"/>
    <property type="match status" value="1"/>
</dbReference>
<evidence type="ECO:0000259" key="4">
    <source>
        <dbReference type="PROSITE" id="PS50893"/>
    </source>
</evidence>
<reference evidence="5" key="1">
    <citation type="submission" date="2020-06" db="EMBL/GenBank/DDBJ databases">
        <title>Stable isotope informed genome-resolved metagenomics uncovers potential trophic interactions in rhizosphere soil.</title>
        <authorList>
            <person name="Starr E.P."/>
            <person name="Shi S."/>
            <person name="Blazewicz S.J."/>
            <person name="Koch B.J."/>
            <person name="Probst A.J."/>
            <person name="Hungate B.A."/>
            <person name="Pett-Ridge J."/>
            <person name="Firestone M.K."/>
            <person name="Banfield J.F."/>
        </authorList>
    </citation>
    <scope>NUCLEOTIDE SEQUENCE</scope>
    <source>
        <strain evidence="5">YM_69_17</strain>
    </source>
</reference>
<dbReference type="Gene3D" id="3.40.50.300">
    <property type="entry name" value="P-loop containing nucleotide triphosphate hydrolases"/>
    <property type="match status" value="1"/>
</dbReference>
<keyword evidence="2" id="KW-0547">Nucleotide-binding</keyword>
<dbReference type="SMART" id="SM00382">
    <property type="entry name" value="AAA"/>
    <property type="match status" value="1"/>
</dbReference>
<dbReference type="EMBL" id="JAEKLZ010000237">
    <property type="protein sequence ID" value="MBW8726814.1"/>
    <property type="molecule type" value="Genomic_DNA"/>
</dbReference>
<proteinExistence type="predicted"/>
<sequence length="281" mass="30423">MSEDPGAPGQAPAQASDEDVVIRVRGLKTQFGSQVIHEGLDLDVRRGEVLGVVGGSGTGKSVLLKEIIGLIRPAAGSLEVLGVEMDQANEAERRAVQRRWGVMFQDGALFSSMTVAENIQVPMKEYTRLSHHMMDDLARVKIAMAGLACSAGMKHPSELSGGMRKRAALARALALDPEILFLDEPTAGLDPIGAAAFDELISELQRSLRLTVFMVTHDLDSLVTICDRIAVLIDKKVVVDTYENLLKVDHPWIQEYFHGPRGRAAAAEHAALEHERTGAEG</sequence>
<evidence type="ECO:0000256" key="3">
    <source>
        <dbReference type="ARBA" id="ARBA00022840"/>
    </source>
</evidence>
<evidence type="ECO:0000256" key="2">
    <source>
        <dbReference type="ARBA" id="ARBA00022741"/>
    </source>
</evidence>
<evidence type="ECO:0000256" key="1">
    <source>
        <dbReference type="ARBA" id="ARBA00022448"/>
    </source>
</evidence>